<dbReference type="FunFam" id="1.10.287.70:FF:000066">
    <property type="entry name" value="Sodium leak channel non-selective protein"/>
    <property type="match status" value="1"/>
</dbReference>
<dbReference type="EnsemblMetazoa" id="GBRI034238-RA">
    <property type="protein sequence ID" value="GBRI034238-PA"/>
    <property type="gene ID" value="GBRI034238"/>
</dbReference>
<feature type="transmembrane region" description="Helical" evidence="6">
    <location>
        <begin position="1219"/>
        <end position="1242"/>
    </location>
</feature>
<feature type="domain" description="Ion transport" evidence="7">
    <location>
        <begin position="1541"/>
        <end position="1816"/>
    </location>
</feature>
<dbReference type="Gene3D" id="1.20.120.350">
    <property type="entry name" value="Voltage-gated potassium channels. Chain C"/>
    <property type="match status" value="4"/>
</dbReference>
<evidence type="ECO:0000256" key="1">
    <source>
        <dbReference type="ARBA" id="ARBA00004141"/>
    </source>
</evidence>
<feature type="transmembrane region" description="Helical" evidence="6">
    <location>
        <begin position="1787"/>
        <end position="1810"/>
    </location>
</feature>
<dbReference type="GO" id="GO:0005886">
    <property type="term" value="C:plasma membrane"/>
    <property type="evidence" value="ECO:0007669"/>
    <property type="project" value="TreeGrafter"/>
</dbReference>
<dbReference type="InterPro" id="IPR028823">
    <property type="entry name" value="NALCN"/>
</dbReference>
<sequence length="2073" mass="233504">MSEQLRTRRLGAARSKTLSATNLAPISSSGSHSSISPGISHSASSHFLYQHLRSQQHQSLQAQHFIFSRIDSPKGQLYTLTHNGASGGYGADGVSNINSPTVLNSGSGSGSGSSGGQRVSNNMGPMLGTSATVAISSNYNAHNNPPNPVGGIGAAAGGSGGGGGGIGIPGLGGHNNGANINPMQLGGALSGGAGGLSGVGVGICGGISSTMGPSSAAITGLGLATGIGNKMLGRKQSLKGGEPYLADYGPEESLNESADIEWVNKLWVRRLMRLCALVALASVSLNTPKTFERHPPLQYITFISDIAVTLLFTAEMIAKMHIRGVLSGDAPYLKDHWCQFDFSMVFFLWISIILQIFEILEIVPKFSSLSIMRAPRPLIMIRFLRVFLKFSMPKSRINQIFKQMLHSMIMLSYRSVDIRKALQLEELLAREEFEYLVEEEVAKMTIRNWLEGCLKKIRAQNAYKQQNSLIAGLRATNEPLLRAQEDKTPTVPGDKSAIATISGSVPTTCPPTSDAFSPTFSSTENEEKDASLSAAMVVPISTTDITTAPTIVPQRPAAPGALTATKRSYALNRSDSTGSTTGRKYLAPTTSDPQRSTLSDKERLHITSQQKKKNSITTTTLPAVVASSNGPSLKRLEANKNSFFMQFNSEIGQFHYPVMGNNHFDGHMTNLGSPSGLMPHIMSGSKLLPFNNQANAVYEVHDWWHEQVLCTQIRNFTASLIYFCTFYVIITYIVLNLLVAIIMENFSLFYSNEEDALLSYADIRNFQNTWNIVDIHQRGVIPVRRVKFILRLLKGRLECDPQKDRLLFKYMCYELDKLHNGEDVTFHDVIKRSSQQIYNVTLFFLFFMSLYGLMGVQFFGELKNHCVMNNSDNDEHGRPILTINSLAIPDTFCSMDPDSGYQCSPGMKCIKLDFLSSYVIGFNGFEDIATSIFTVYQAASQEGWVFIMYRAIDSLPAWRAAFYFSTMIFFLAWLVKNVFIAVITETFNEIRVQFQQMWGARGHIQKTAASQILSGNDQGWRLVTIDDSKHGGLAPETCHAILRSPYFRMLVMTTILANGIVTATMTFKHDGRPRHVFYEKYYYIEAVFTFLLDLETIFKMYCLGWRGYYKHSIHKFELLLAVLRVVRLIKASPMLEGFVYKIFGPGKKLGSLITFTVCLLIISSSISMQLFCFLCDFTKFESFPEAFMSMFQILTQEAWVEVMDETMIRTSKTLTPLVAIYFILYHLFVTLIVLSLFVAVILDNLELDEDIKKLKQLKFREQSAEIKETLPFRLRIFEKFPQSPQMTILHRIPNDFTLPKVRESFMKQFVMELEIDDPSMESCKRPMSECWESNEVFRKQKPVRIMNKTAKVRSAGSRLRKLAITHIINDSNNQRLMLGDSAMLPVVGAKQGLKSQGTITHSKPWRVDQKKFGSRSIRRSVRSGSIKIKQTYETIMENGDIASAPRANSGRARPHDLDIKLLQAKRQQAEMRRNQREEDLRENHPFFDTPLFLVPRESRFRKICQKIVHGRYDARLKDPLTGKERKVQYKSLHNFLGLVTYLDWVMIFVTTLSCISMMFETPNDRVMDHPTLQIAEYAFVIFMSLELALKILADGLFFTPKAYVKDVAAVLDIFIYLVSTSFLCWMPKQIPTNSGAQLLMVLRCIRPLRIFTLVPHMRKVVYELCRGFKEILLVSTLLILLMFIFASYGVQLYGGRLARCNDPTIVKRADCVGVFMRRVFVTKMKLTPGADESYPAMLVPRVWANPRRFNFDNIGDAMLTLFEVLSFKGWLDVRDVLIKAVGPIHAIYIHIYIFLGCMIGLTLFVGVVIANYSENKGTALLTVDQRRWCDLKKRLKIAQPLHLPPRPDGRKVRAFAYDVTQHIYFKRFIAAIVLINSSLLSITWIKGEDYTEICVLLSVTLTFVFVVEVVMKIIAFTPRGYWQSRRNRYDLLVTVSGVVWIFLQTILRNDLSYFFGFMVVILRFFTITGKHTTLKMLMLTVGVSVCKSFFIIFGMFLLVFFYALAGTILFGTVKYGEGIGRRANFGSPVTGVAMLFRIVTGEDWNKIMHDCMVQPPYCTPGNNYWETDCGMFV</sequence>
<keyword evidence="4 6" id="KW-0472">Membrane</keyword>
<evidence type="ECO:0000256" key="3">
    <source>
        <dbReference type="ARBA" id="ARBA00022989"/>
    </source>
</evidence>
<dbReference type="Gene3D" id="1.10.287.70">
    <property type="match status" value="5"/>
</dbReference>
<protein>
    <recommendedName>
        <fullName evidence="7">Ion transport domain-containing protein</fullName>
    </recommendedName>
</protein>
<feature type="domain" description="Ion transport" evidence="7">
    <location>
        <begin position="1119"/>
        <end position="1246"/>
    </location>
</feature>
<comment type="subcellular location">
    <subcellularLocation>
        <location evidence="1">Membrane</location>
        <topology evidence="1">Multi-pass membrane protein</topology>
    </subcellularLocation>
</comment>
<keyword evidence="2 6" id="KW-0812">Transmembrane</keyword>
<feature type="domain" description="Ion transport" evidence="7">
    <location>
        <begin position="715"/>
        <end position="753"/>
    </location>
</feature>
<feature type="transmembrane region" description="Helical" evidence="6">
    <location>
        <begin position="1152"/>
        <end position="1175"/>
    </location>
</feature>
<dbReference type="GO" id="GO:0005261">
    <property type="term" value="F:monoatomic cation channel activity"/>
    <property type="evidence" value="ECO:0007669"/>
    <property type="project" value="InterPro"/>
</dbReference>
<proteinExistence type="predicted"/>
<evidence type="ECO:0000313" key="9">
    <source>
        <dbReference type="Proteomes" id="UP000091820"/>
    </source>
</evidence>
<dbReference type="PANTHER" id="PTHR46141:SF1">
    <property type="entry name" value="SODIUM LEAK CHANNEL NALCN"/>
    <property type="match status" value="1"/>
</dbReference>
<organism evidence="8 9">
    <name type="scientific">Glossina brevipalpis</name>
    <dbReference type="NCBI Taxonomy" id="37001"/>
    <lineage>
        <taxon>Eukaryota</taxon>
        <taxon>Metazoa</taxon>
        <taxon>Ecdysozoa</taxon>
        <taxon>Arthropoda</taxon>
        <taxon>Hexapoda</taxon>
        <taxon>Insecta</taxon>
        <taxon>Pterygota</taxon>
        <taxon>Neoptera</taxon>
        <taxon>Endopterygota</taxon>
        <taxon>Diptera</taxon>
        <taxon>Brachycera</taxon>
        <taxon>Muscomorpha</taxon>
        <taxon>Hippoboscoidea</taxon>
        <taxon>Glossinidae</taxon>
        <taxon>Glossina</taxon>
    </lineage>
</organism>
<feature type="transmembrane region" description="Helical" evidence="6">
    <location>
        <begin position="1081"/>
        <end position="1098"/>
    </location>
</feature>
<keyword evidence="3 6" id="KW-1133">Transmembrane helix</keyword>
<feature type="transmembrane region" description="Helical" evidence="6">
    <location>
        <begin position="1953"/>
        <end position="1969"/>
    </location>
</feature>
<feature type="compositionally biased region" description="Polar residues" evidence="5">
    <location>
        <begin position="571"/>
        <end position="597"/>
    </location>
</feature>
<feature type="transmembrane region" description="Helical" evidence="6">
    <location>
        <begin position="1893"/>
        <end position="1917"/>
    </location>
</feature>
<feature type="transmembrane region" description="Helical" evidence="6">
    <location>
        <begin position="1868"/>
        <end position="1887"/>
    </location>
</feature>
<feature type="transmembrane region" description="Helical" evidence="6">
    <location>
        <begin position="1989"/>
        <end position="2011"/>
    </location>
</feature>
<reference evidence="9" key="1">
    <citation type="submission" date="2014-03" db="EMBL/GenBank/DDBJ databases">
        <authorList>
            <person name="Aksoy S."/>
            <person name="Warren W."/>
            <person name="Wilson R.K."/>
        </authorList>
    </citation>
    <scope>NUCLEOTIDE SEQUENCE [LARGE SCALE GENOMIC DNA]</scope>
    <source>
        <strain evidence="9">IAEA</strain>
    </source>
</reference>
<dbReference type="Proteomes" id="UP000091820">
    <property type="component" value="Unassembled WGS sequence"/>
</dbReference>
<feature type="domain" description="Ion transport" evidence="7">
    <location>
        <begin position="1863"/>
        <end position="2055"/>
    </location>
</feature>
<feature type="transmembrane region" description="Helical" evidence="6">
    <location>
        <begin position="1929"/>
        <end position="1947"/>
    </location>
</feature>
<feature type="transmembrane region" description="Helical" evidence="6">
    <location>
        <begin position="1535"/>
        <end position="1559"/>
    </location>
</feature>
<dbReference type="Pfam" id="PF00520">
    <property type="entry name" value="Ion_trans"/>
    <property type="match status" value="6"/>
</dbReference>
<feature type="transmembrane region" description="Helical" evidence="6">
    <location>
        <begin position="960"/>
        <end position="983"/>
    </location>
</feature>
<feature type="transmembrane region" description="Helical" evidence="6">
    <location>
        <begin position="1049"/>
        <end position="1069"/>
    </location>
</feature>
<dbReference type="FunFam" id="1.10.287.70:FF:000060">
    <property type="entry name" value="Sodium leak channel non-selective protein"/>
    <property type="match status" value="1"/>
</dbReference>
<accession>A0A1A9WVR6</accession>
<reference evidence="8" key="2">
    <citation type="submission" date="2020-05" db="UniProtKB">
        <authorList>
            <consortium name="EnsemblMetazoa"/>
        </authorList>
    </citation>
    <scope>IDENTIFICATION</scope>
    <source>
        <strain evidence="8">IAEA</strain>
    </source>
</reference>
<dbReference type="VEuPathDB" id="VectorBase:GBRI034238"/>
<evidence type="ECO:0000256" key="6">
    <source>
        <dbReference type="SAM" id="Phobius"/>
    </source>
</evidence>
<feature type="transmembrane region" description="Helical" evidence="6">
    <location>
        <begin position="1671"/>
        <end position="1690"/>
    </location>
</feature>
<feature type="domain" description="Ion transport" evidence="7">
    <location>
        <begin position="828"/>
        <end position="993"/>
    </location>
</feature>
<evidence type="ECO:0000256" key="5">
    <source>
        <dbReference type="SAM" id="MobiDB-lite"/>
    </source>
</evidence>
<dbReference type="GO" id="GO:0032224">
    <property type="term" value="P:positive regulation of synaptic transmission, cholinergic"/>
    <property type="evidence" value="ECO:0007669"/>
    <property type="project" value="TreeGrafter"/>
</dbReference>
<evidence type="ECO:0000256" key="4">
    <source>
        <dbReference type="ARBA" id="ARBA00023136"/>
    </source>
</evidence>
<dbReference type="InterPro" id="IPR005821">
    <property type="entry name" value="Ion_trans_dom"/>
</dbReference>
<dbReference type="STRING" id="37001.A0A1A9WVR6"/>
<dbReference type="InterPro" id="IPR027359">
    <property type="entry name" value="Volt_channel_dom_sf"/>
</dbReference>
<evidence type="ECO:0000313" key="8">
    <source>
        <dbReference type="EnsemblMetazoa" id="GBRI034238-PA"/>
    </source>
</evidence>
<dbReference type="FunFam" id="1.20.120.350:FF:000034">
    <property type="entry name" value="Sodium leak channel non-selective protein"/>
    <property type="match status" value="1"/>
</dbReference>
<dbReference type="SUPFAM" id="SSF81324">
    <property type="entry name" value="Voltage-gated potassium channels"/>
    <property type="match status" value="5"/>
</dbReference>
<feature type="region of interest" description="Disordered" evidence="5">
    <location>
        <begin position="551"/>
        <end position="599"/>
    </location>
</feature>
<dbReference type="PANTHER" id="PTHR46141">
    <property type="entry name" value="SODIUM LEAK CHANNEL NON-SELECTIVE PROTEIN"/>
    <property type="match status" value="1"/>
</dbReference>
<keyword evidence="9" id="KW-1185">Reference proteome</keyword>
<feature type="transmembrane region" description="Helical" evidence="6">
    <location>
        <begin position="720"/>
        <end position="742"/>
    </location>
</feature>
<feature type="transmembrane region" description="Helical" evidence="6">
    <location>
        <begin position="837"/>
        <end position="859"/>
    </location>
</feature>
<feature type="transmembrane region" description="Helical" evidence="6">
    <location>
        <begin position="1579"/>
        <end position="1597"/>
    </location>
</feature>
<dbReference type="GO" id="GO:0032230">
    <property type="term" value="P:positive regulation of synaptic transmission, GABAergic"/>
    <property type="evidence" value="ECO:0007669"/>
    <property type="project" value="TreeGrafter"/>
</dbReference>
<name>A0A1A9WVR6_9MUSC</name>
<feature type="domain" description="Ion transport" evidence="7">
    <location>
        <begin position="271"/>
        <end position="410"/>
    </location>
</feature>
<evidence type="ECO:0000259" key="7">
    <source>
        <dbReference type="Pfam" id="PF00520"/>
    </source>
</evidence>
<evidence type="ECO:0000256" key="2">
    <source>
        <dbReference type="ARBA" id="ARBA00022692"/>
    </source>
</evidence>